<proteinExistence type="predicted"/>
<reference evidence="2 3" key="1">
    <citation type="submission" date="2018-03" db="EMBL/GenBank/DDBJ databases">
        <title>Genomic Encyclopedia of Archaeal and Bacterial Type Strains, Phase II (KMG-II): from individual species to whole genera.</title>
        <authorList>
            <person name="Goeker M."/>
        </authorList>
    </citation>
    <scope>NUCLEOTIDE SEQUENCE [LARGE SCALE GENOMIC DNA]</scope>
    <source>
        <strain evidence="2 3">DSM 44946</strain>
    </source>
</reference>
<accession>A0A2T0LES5</accession>
<dbReference type="InterPro" id="IPR002178">
    <property type="entry name" value="PTS_EIIA_type-2_dom"/>
</dbReference>
<dbReference type="EMBL" id="PVNE01000012">
    <property type="protein sequence ID" value="PRX40619.1"/>
    <property type="molecule type" value="Genomic_DNA"/>
</dbReference>
<protein>
    <submittedName>
        <fullName evidence="2">PTS system IIA component (Gat family)</fullName>
    </submittedName>
</protein>
<dbReference type="CDD" id="cd00211">
    <property type="entry name" value="PTS_IIA_fru"/>
    <property type="match status" value="1"/>
</dbReference>
<keyword evidence="3" id="KW-1185">Reference proteome</keyword>
<organism evidence="2 3">
    <name type="scientific">Planifilum fimeticola</name>
    <dbReference type="NCBI Taxonomy" id="201975"/>
    <lineage>
        <taxon>Bacteria</taxon>
        <taxon>Bacillati</taxon>
        <taxon>Bacillota</taxon>
        <taxon>Bacilli</taxon>
        <taxon>Bacillales</taxon>
        <taxon>Thermoactinomycetaceae</taxon>
        <taxon>Planifilum</taxon>
    </lineage>
</organism>
<dbReference type="AlphaFoldDB" id="A0A2T0LES5"/>
<dbReference type="RefSeq" id="WP_170070429.1">
    <property type="nucleotide sequence ID" value="NZ_PVNE01000012.1"/>
</dbReference>
<dbReference type="InterPro" id="IPR016152">
    <property type="entry name" value="PTrfase/Anion_transptr"/>
</dbReference>
<name>A0A2T0LES5_9BACL</name>
<feature type="domain" description="PTS EIIA type-2" evidence="1">
    <location>
        <begin position="3"/>
        <end position="150"/>
    </location>
</feature>
<dbReference type="PROSITE" id="PS51094">
    <property type="entry name" value="PTS_EIIA_TYPE_2"/>
    <property type="match status" value="1"/>
</dbReference>
<dbReference type="Pfam" id="PF00359">
    <property type="entry name" value="PTS_EIIA_2"/>
    <property type="match status" value="1"/>
</dbReference>
<sequence length="151" mass="16802">MEKLLNKEHIVIMDNCEDWEKAIRLLGDRLIRTGTVGREYIDRVLEREREYPTGLSLEGGINAAIPHADSAGVFRPGLALGVIRQGVGFREMVSKDPVRVQLVFLLAAVSGEGQLGLLQGVMELLQNRSIRERILSAEREDQIAGILGKRD</sequence>
<gene>
    <name evidence="2" type="ORF">CLV97_11297</name>
</gene>
<evidence type="ECO:0000313" key="2">
    <source>
        <dbReference type="EMBL" id="PRX40619.1"/>
    </source>
</evidence>
<comment type="caution">
    <text evidence="2">The sequence shown here is derived from an EMBL/GenBank/DDBJ whole genome shotgun (WGS) entry which is preliminary data.</text>
</comment>
<dbReference type="InterPro" id="IPR051541">
    <property type="entry name" value="PTS_SugarTrans_NitroReg"/>
</dbReference>
<dbReference type="Proteomes" id="UP000237797">
    <property type="component" value="Unassembled WGS sequence"/>
</dbReference>
<dbReference type="PANTHER" id="PTHR47738">
    <property type="entry name" value="PTS SYSTEM FRUCTOSE-LIKE EIIA COMPONENT-RELATED"/>
    <property type="match status" value="1"/>
</dbReference>
<evidence type="ECO:0000259" key="1">
    <source>
        <dbReference type="PROSITE" id="PS51094"/>
    </source>
</evidence>
<dbReference type="PANTHER" id="PTHR47738:SF3">
    <property type="entry name" value="PHOSPHOTRANSFERASE SYSTEM MANNITOL_FRUCTOSE-SPECIFIC IIA DOMAIN CONTAINING PROTEIN"/>
    <property type="match status" value="1"/>
</dbReference>
<dbReference type="Gene3D" id="3.40.930.10">
    <property type="entry name" value="Mannitol-specific EII, Chain A"/>
    <property type="match status" value="1"/>
</dbReference>
<dbReference type="SUPFAM" id="SSF55804">
    <property type="entry name" value="Phoshotransferase/anion transport protein"/>
    <property type="match status" value="1"/>
</dbReference>
<evidence type="ECO:0000313" key="3">
    <source>
        <dbReference type="Proteomes" id="UP000237797"/>
    </source>
</evidence>